<dbReference type="Proteomes" id="UP001482520">
    <property type="component" value="Unassembled WGS sequence"/>
</dbReference>
<sequence length="967" mass="101471">MSAPVSTARRRVPSVVLALAVVAACLVFVGLSSPPAQAAWSAPALVRSISGNGRPGVFPWGVQVNPVSGEVVVGDYLNNQVRRYTPAGRVLGSFYRANATGQPYSIGIDPRQGDIYVPEIADGQPGNKVAQYSKDGAFLRQLTLNGIDYQAWISIDGAGNLMQADSHYANSLTNPPAVRVWRLSDGRNTRTFTVLPPGTTSSTIPRIYGVDTDASGNFWLTDTFNNRILKYSPTGSYLATYGAGLLGGDARGMAVDDARNRLYVSVPTTGVVEVFDLQGNHVDTLGAGAGTGPLNLGSPRQPAVAPDGTVYVAEYGNARVHRFTATGEDAGFFPRPAQPAVAGQLGEPRDVDVDDQTGDVWVADSWNQRFQRFAPTGAFIGTWGTRSASPTYGMNYPRGIGVDPVSRRVWVANQRGHHIKRYEYDGSFVDQLGSAESDSADPGSFRWPLDIEFQAGRAIVTDRNSSKVKILDAASGTEIGQITRAGNHGGAIDPATGNVFLADGTKVYVYNPTGTTLLTSFGTSGTGDGQFRHIWDMVVSNGVLYVTDDLASRVQAFTTSGTFLGKWGGYGQGAYQFKNPSGIATDDEGLLYVADAGNDRVMVFDPARARGGSAWPPPTTTLAYPGQGATVPARPVRFSGTVTDETGVASVQVAVQDTGTGLWFDAGNSTWSTTQTWALSPLVGDTARSMTWAWSFIGVEYSGSFHAEVRGVDVAGNASPATSVDFTVVPETTTDTVAPETVLTNPSPDDSVAIEPPLVVSGDAADDTGVESVEVRIRRSGTGQFLQPDGSFSTTAAWLPAALSDPSTGSTAWSWSWADPSPDGYEVATRATDVLGAGAVAVVGSFTLTGVLPPDTTPLVLSDSQPAAGSTVTADAATLGGTATDDRAVASVDVALKDKTTGRWLRPDGSWGAFSWLPAALAPPGAASTTWSRPWAAAPGSYGYQLRASDAAGNPTTQAFRSFTVAP</sequence>
<feature type="repeat" description="NHL" evidence="2">
    <location>
        <begin position="339"/>
        <end position="376"/>
    </location>
</feature>
<dbReference type="PROSITE" id="PS51125">
    <property type="entry name" value="NHL"/>
    <property type="match status" value="3"/>
</dbReference>
<dbReference type="SUPFAM" id="SSF63829">
    <property type="entry name" value="Calcium-dependent phosphotriesterase"/>
    <property type="match status" value="2"/>
</dbReference>
<dbReference type="InterPro" id="IPR013783">
    <property type="entry name" value="Ig-like_fold"/>
</dbReference>
<evidence type="ECO:0008006" key="6">
    <source>
        <dbReference type="Google" id="ProtNLM"/>
    </source>
</evidence>
<dbReference type="CDD" id="cd05819">
    <property type="entry name" value="NHL"/>
    <property type="match status" value="2"/>
</dbReference>
<dbReference type="PANTHER" id="PTHR24104">
    <property type="entry name" value="E3 UBIQUITIN-PROTEIN LIGASE NHLRC1-RELATED"/>
    <property type="match status" value="1"/>
</dbReference>
<dbReference type="Gene3D" id="2.60.40.10">
    <property type="entry name" value="Immunoglobulins"/>
    <property type="match status" value="2"/>
</dbReference>
<dbReference type="InterPro" id="IPR050952">
    <property type="entry name" value="TRIM-NHL_E3_ligases"/>
</dbReference>
<dbReference type="Pfam" id="PF01436">
    <property type="entry name" value="NHL"/>
    <property type="match status" value="2"/>
</dbReference>
<evidence type="ECO:0000256" key="3">
    <source>
        <dbReference type="SAM" id="SignalP"/>
    </source>
</evidence>
<dbReference type="InterPro" id="IPR001258">
    <property type="entry name" value="NHL_repeat"/>
</dbReference>
<keyword evidence="1" id="KW-0677">Repeat</keyword>
<feature type="signal peptide" evidence="3">
    <location>
        <begin position="1"/>
        <end position="38"/>
    </location>
</feature>
<proteinExistence type="predicted"/>
<dbReference type="InterPro" id="IPR011042">
    <property type="entry name" value="6-blade_b-propeller_TolB-like"/>
</dbReference>
<reference evidence="4 5" key="1">
    <citation type="submission" date="2024-02" db="EMBL/GenBank/DDBJ databases">
        <title>Full genome sequence of Nocardioides kribbensis.</title>
        <authorList>
            <person name="Poletto B.L."/>
            <person name="Silva G."/>
            <person name="Galante D."/>
            <person name="Campos K.R."/>
            <person name="Santos M.B.N."/>
            <person name="Sacchi C.T."/>
        </authorList>
    </citation>
    <scope>NUCLEOTIDE SEQUENCE [LARGE SCALE GENOMIC DNA]</scope>
    <source>
        <strain evidence="4 5">O4R</strain>
    </source>
</reference>
<dbReference type="Gene3D" id="2.120.10.30">
    <property type="entry name" value="TolB, C-terminal domain"/>
    <property type="match status" value="4"/>
</dbReference>
<accession>A0ABV1NT26</accession>
<evidence type="ECO:0000313" key="4">
    <source>
        <dbReference type="EMBL" id="MEQ7845647.1"/>
    </source>
</evidence>
<evidence type="ECO:0000256" key="2">
    <source>
        <dbReference type="PROSITE-ProRule" id="PRU00504"/>
    </source>
</evidence>
<evidence type="ECO:0000313" key="5">
    <source>
        <dbReference type="Proteomes" id="UP001482520"/>
    </source>
</evidence>
<gene>
    <name evidence="4" type="ORF">V6R90_00045</name>
</gene>
<comment type="caution">
    <text evidence="4">The sequence shown here is derived from an EMBL/GenBank/DDBJ whole genome shotgun (WGS) entry which is preliminary data.</text>
</comment>
<feature type="repeat" description="NHL" evidence="2">
    <location>
        <begin position="568"/>
        <end position="607"/>
    </location>
</feature>
<keyword evidence="3" id="KW-0732">Signal</keyword>
<evidence type="ECO:0000256" key="1">
    <source>
        <dbReference type="ARBA" id="ARBA00022737"/>
    </source>
</evidence>
<name>A0ABV1NT26_9ACTN</name>
<dbReference type="EMBL" id="JBEGDP010000001">
    <property type="protein sequence ID" value="MEQ7845647.1"/>
    <property type="molecule type" value="Genomic_DNA"/>
</dbReference>
<keyword evidence="5" id="KW-1185">Reference proteome</keyword>
<feature type="chain" id="PRO_5046121755" description="SMP-30/Gluconolactonase/LRE-like region domain-containing protein" evidence="3">
    <location>
        <begin position="39"/>
        <end position="967"/>
    </location>
</feature>
<dbReference type="RefSeq" id="WP_349803354.1">
    <property type="nucleotide sequence ID" value="NZ_JBEGDP010000001.1"/>
</dbReference>
<organism evidence="4 5">
    <name type="scientific">Nocardioides kribbensis</name>
    <dbReference type="NCBI Taxonomy" id="305517"/>
    <lineage>
        <taxon>Bacteria</taxon>
        <taxon>Bacillati</taxon>
        <taxon>Actinomycetota</taxon>
        <taxon>Actinomycetes</taxon>
        <taxon>Propionibacteriales</taxon>
        <taxon>Nocardioidaceae</taxon>
        <taxon>Nocardioides</taxon>
    </lineage>
</organism>
<feature type="repeat" description="NHL" evidence="2">
    <location>
        <begin position="518"/>
        <end position="560"/>
    </location>
</feature>
<dbReference type="SUPFAM" id="SSF101898">
    <property type="entry name" value="NHL repeat"/>
    <property type="match status" value="1"/>
</dbReference>
<protein>
    <recommendedName>
        <fullName evidence="6">SMP-30/Gluconolactonase/LRE-like region domain-containing protein</fullName>
    </recommendedName>
</protein>